<accession>A0AAV7IWQ3</accession>
<dbReference type="InterPro" id="IPR000210">
    <property type="entry name" value="BTB/POZ_dom"/>
</dbReference>
<reference evidence="2 3" key="1">
    <citation type="journal article" date="2021" name="J. Hered.">
        <title>A chromosome-level genome assembly of the parasitoid wasp, Cotesia glomerata (Hymenoptera: Braconidae).</title>
        <authorList>
            <person name="Pinto B.J."/>
            <person name="Weis J.J."/>
            <person name="Gamble T."/>
            <person name="Ode P.J."/>
            <person name="Paul R."/>
            <person name="Zaspel J.M."/>
        </authorList>
    </citation>
    <scope>NUCLEOTIDE SEQUENCE [LARGE SCALE GENOMIC DNA]</scope>
    <source>
        <strain evidence="2">CgM1</strain>
    </source>
</reference>
<organism evidence="2 3">
    <name type="scientific">Cotesia glomerata</name>
    <name type="common">Lepidopteran parasitic wasp</name>
    <name type="synonym">Apanteles glomeratus</name>
    <dbReference type="NCBI Taxonomy" id="32391"/>
    <lineage>
        <taxon>Eukaryota</taxon>
        <taxon>Metazoa</taxon>
        <taxon>Ecdysozoa</taxon>
        <taxon>Arthropoda</taxon>
        <taxon>Hexapoda</taxon>
        <taxon>Insecta</taxon>
        <taxon>Pterygota</taxon>
        <taxon>Neoptera</taxon>
        <taxon>Endopterygota</taxon>
        <taxon>Hymenoptera</taxon>
        <taxon>Apocrita</taxon>
        <taxon>Ichneumonoidea</taxon>
        <taxon>Braconidae</taxon>
        <taxon>Microgastrinae</taxon>
        <taxon>Cotesia</taxon>
    </lineage>
</organism>
<keyword evidence="3" id="KW-1185">Reference proteome</keyword>
<gene>
    <name evidence="2" type="ORF">KQX54_018134</name>
</gene>
<sequence>MMRFRGSTILKELSDVTIIVNQVRIPAHKVVLAAHSEGTTKASYDFLTALQVLEVADIYQFIKLKKICEVTLGGQRCLLFSIVKLLASGEFKELFFRKHELVYEIVQALGDL</sequence>
<evidence type="ECO:0000259" key="1">
    <source>
        <dbReference type="PROSITE" id="PS50097"/>
    </source>
</evidence>
<dbReference type="InterPro" id="IPR011333">
    <property type="entry name" value="SKP1/BTB/POZ_sf"/>
</dbReference>
<proteinExistence type="predicted"/>
<dbReference type="EMBL" id="JAHXZJ010000374">
    <property type="protein sequence ID" value="KAH0561622.1"/>
    <property type="molecule type" value="Genomic_DNA"/>
</dbReference>
<dbReference type="Proteomes" id="UP000826195">
    <property type="component" value="Unassembled WGS sequence"/>
</dbReference>
<protein>
    <recommendedName>
        <fullName evidence="1">BTB domain-containing protein</fullName>
    </recommendedName>
</protein>
<comment type="caution">
    <text evidence="2">The sequence shown here is derived from an EMBL/GenBank/DDBJ whole genome shotgun (WGS) entry which is preliminary data.</text>
</comment>
<dbReference type="AlphaFoldDB" id="A0AAV7IWQ3"/>
<name>A0AAV7IWQ3_COTGL</name>
<feature type="domain" description="BTB" evidence="1">
    <location>
        <begin position="14"/>
        <end position="37"/>
    </location>
</feature>
<dbReference type="PROSITE" id="PS50097">
    <property type="entry name" value="BTB"/>
    <property type="match status" value="1"/>
</dbReference>
<dbReference type="Pfam" id="PF00651">
    <property type="entry name" value="BTB"/>
    <property type="match status" value="1"/>
</dbReference>
<evidence type="ECO:0000313" key="2">
    <source>
        <dbReference type="EMBL" id="KAH0561622.1"/>
    </source>
</evidence>
<evidence type="ECO:0000313" key="3">
    <source>
        <dbReference type="Proteomes" id="UP000826195"/>
    </source>
</evidence>
<dbReference type="SUPFAM" id="SSF54695">
    <property type="entry name" value="POZ domain"/>
    <property type="match status" value="1"/>
</dbReference>
<dbReference type="Gene3D" id="3.30.710.10">
    <property type="entry name" value="Potassium Channel Kv1.1, Chain A"/>
    <property type="match status" value="1"/>
</dbReference>